<keyword evidence="3" id="KW-1185">Reference proteome</keyword>
<feature type="transmembrane region" description="Helical" evidence="1">
    <location>
        <begin position="6"/>
        <end position="28"/>
    </location>
</feature>
<evidence type="ECO:0000256" key="1">
    <source>
        <dbReference type="SAM" id="Phobius"/>
    </source>
</evidence>
<feature type="transmembrane region" description="Helical" evidence="1">
    <location>
        <begin position="48"/>
        <end position="69"/>
    </location>
</feature>
<feature type="transmembrane region" description="Helical" evidence="1">
    <location>
        <begin position="145"/>
        <end position="171"/>
    </location>
</feature>
<sequence>MAVVTWGTIRSLLIFFGPMLVPKAITWYRTARNAPKAARKPVVALPRASLLVILLLSFSALTLFTLGAVPRLAPENLFTLTRSNPTTSNNLLASRLATLRPLTERDERIIHTKFESKASKLLYYKYGPDALANCPFCTSQDPTTYLLYAIPAVAIPHLLNAVLVGVSTSLTLTGKAGAQWRSLATYAAASVAIIDFYALSQWDHVSGNEKARILAEVFFFHWTARTMRFLALAGLQLTLAGVLYLSSTNRMFVPATTASERIDTITAALGVVNMRIRSANVLKNTVARDADLRAIDVSYWAHEGVVMQEAMESMEVVESMRDAVENRRIDPQAMEQAADAFAQRVMGDAGVDGFAG</sequence>
<evidence type="ECO:0000313" key="2">
    <source>
        <dbReference type="EMBL" id="PSR78805.1"/>
    </source>
</evidence>
<evidence type="ECO:0000313" key="3">
    <source>
        <dbReference type="Proteomes" id="UP000241462"/>
    </source>
</evidence>
<gene>
    <name evidence="2" type="ORF">BD289DRAFT_416262</name>
</gene>
<dbReference type="Proteomes" id="UP000241462">
    <property type="component" value="Unassembled WGS sequence"/>
</dbReference>
<dbReference type="EMBL" id="KZ678591">
    <property type="protein sequence ID" value="PSR78805.1"/>
    <property type="molecule type" value="Genomic_DNA"/>
</dbReference>
<dbReference type="STRING" id="2025994.A0A2T2ZX39"/>
<name>A0A2T2ZX39_9PEZI</name>
<protein>
    <recommendedName>
        <fullName evidence="4">Chorismate synthase protein</fullName>
    </recommendedName>
</protein>
<keyword evidence="1" id="KW-1133">Transmembrane helix</keyword>
<reference evidence="2 3" key="1">
    <citation type="journal article" date="2018" name="Mycol. Prog.">
        <title>Coniella lustricola, a new species from submerged detritus.</title>
        <authorList>
            <person name="Raudabaugh D.B."/>
            <person name="Iturriaga T."/>
            <person name="Carver A."/>
            <person name="Mondo S."/>
            <person name="Pangilinan J."/>
            <person name="Lipzen A."/>
            <person name="He G."/>
            <person name="Amirebrahimi M."/>
            <person name="Grigoriev I.V."/>
            <person name="Miller A.N."/>
        </authorList>
    </citation>
    <scope>NUCLEOTIDE SEQUENCE [LARGE SCALE GENOMIC DNA]</scope>
    <source>
        <strain evidence="2 3">B22-T-1</strain>
    </source>
</reference>
<feature type="transmembrane region" description="Helical" evidence="1">
    <location>
        <begin position="222"/>
        <end position="245"/>
    </location>
</feature>
<dbReference type="InParanoid" id="A0A2T2ZX39"/>
<keyword evidence="1" id="KW-0472">Membrane</keyword>
<keyword evidence="1" id="KW-0812">Transmembrane</keyword>
<dbReference type="OrthoDB" id="4218123at2759"/>
<evidence type="ECO:0008006" key="4">
    <source>
        <dbReference type="Google" id="ProtNLM"/>
    </source>
</evidence>
<feature type="transmembrane region" description="Helical" evidence="1">
    <location>
        <begin position="183"/>
        <end position="202"/>
    </location>
</feature>
<dbReference type="AlphaFoldDB" id="A0A2T2ZX39"/>
<dbReference type="PANTHER" id="PTHR39470">
    <property type="entry name" value="CHROMOSOME 10, WHOLE GENOME SHOTGUN SEQUENCE"/>
    <property type="match status" value="1"/>
</dbReference>
<dbReference type="PANTHER" id="PTHR39470:SF1">
    <property type="entry name" value="CHORISMATE SYNTHASE PROTEIN"/>
    <property type="match status" value="1"/>
</dbReference>
<proteinExistence type="predicted"/>
<organism evidence="2 3">
    <name type="scientific">Coniella lustricola</name>
    <dbReference type="NCBI Taxonomy" id="2025994"/>
    <lineage>
        <taxon>Eukaryota</taxon>
        <taxon>Fungi</taxon>
        <taxon>Dikarya</taxon>
        <taxon>Ascomycota</taxon>
        <taxon>Pezizomycotina</taxon>
        <taxon>Sordariomycetes</taxon>
        <taxon>Sordariomycetidae</taxon>
        <taxon>Diaporthales</taxon>
        <taxon>Schizoparmaceae</taxon>
        <taxon>Coniella</taxon>
    </lineage>
</organism>
<accession>A0A2T2ZX39</accession>